<keyword evidence="1" id="KW-0472">Membrane</keyword>
<organism evidence="2 3">
    <name type="scientific">Aquisalibacillus elongatus</name>
    <dbReference type="NCBI Taxonomy" id="485577"/>
    <lineage>
        <taxon>Bacteria</taxon>
        <taxon>Bacillati</taxon>
        <taxon>Bacillota</taxon>
        <taxon>Bacilli</taxon>
        <taxon>Bacillales</taxon>
        <taxon>Bacillaceae</taxon>
        <taxon>Aquisalibacillus</taxon>
    </lineage>
</organism>
<gene>
    <name evidence="2" type="ORF">EDC24_0555</name>
</gene>
<keyword evidence="1" id="KW-1133">Transmembrane helix</keyword>
<feature type="transmembrane region" description="Helical" evidence="1">
    <location>
        <begin position="37"/>
        <end position="57"/>
    </location>
</feature>
<evidence type="ECO:0000256" key="1">
    <source>
        <dbReference type="SAM" id="Phobius"/>
    </source>
</evidence>
<feature type="transmembrane region" description="Helical" evidence="1">
    <location>
        <begin position="12"/>
        <end position="31"/>
    </location>
</feature>
<keyword evidence="3" id="KW-1185">Reference proteome</keyword>
<proteinExistence type="predicted"/>
<keyword evidence="1" id="KW-0812">Transmembrane</keyword>
<reference evidence="2 3" key="1">
    <citation type="submission" date="2018-11" db="EMBL/GenBank/DDBJ databases">
        <title>Genomic Encyclopedia of Type Strains, Phase IV (KMG-IV): sequencing the most valuable type-strain genomes for metagenomic binning, comparative biology and taxonomic classification.</title>
        <authorList>
            <person name="Goeker M."/>
        </authorList>
    </citation>
    <scope>NUCLEOTIDE SEQUENCE [LARGE SCALE GENOMIC DNA]</scope>
    <source>
        <strain evidence="2 3">DSM 18090</strain>
    </source>
</reference>
<dbReference type="EMBL" id="RKRF01000007">
    <property type="protein sequence ID" value="RPF55671.1"/>
    <property type="molecule type" value="Genomic_DNA"/>
</dbReference>
<evidence type="ECO:0000313" key="3">
    <source>
        <dbReference type="Proteomes" id="UP000276443"/>
    </source>
</evidence>
<evidence type="ECO:0000313" key="2">
    <source>
        <dbReference type="EMBL" id="RPF55671.1"/>
    </source>
</evidence>
<accession>A0A3N5CEL4</accession>
<dbReference type="OrthoDB" id="2111373at2"/>
<dbReference type="RefSeq" id="WP_124219520.1">
    <property type="nucleotide sequence ID" value="NZ_RKRF01000007.1"/>
</dbReference>
<name>A0A3N5CEL4_9BACI</name>
<protein>
    <recommendedName>
        <fullName evidence="4">CNNM transmembrane domain-containing protein</fullName>
    </recommendedName>
</protein>
<dbReference type="Proteomes" id="UP000276443">
    <property type="component" value="Unassembled WGS sequence"/>
</dbReference>
<evidence type="ECO:0008006" key="4">
    <source>
        <dbReference type="Google" id="ProtNLM"/>
    </source>
</evidence>
<dbReference type="AlphaFoldDB" id="A0A3N5CEL4"/>
<comment type="caution">
    <text evidence="2">The sequence shown here is derived from an EMBL/GenBank/DDBJ whole genome shotgun (WGS) entry which is preliminary data.</text>
</comment>
<sequence>MNKNMIKKSIRFSISIAVITFVLAAIFSIASNAALDGTAWSIGLIIVFIIVFIGVFFDMMGIAATAASETPFHSMASEKVKGAKESIVIVRNADRFASFCNDVIGDIAGVISGVAATLVVIELNYVINLEQLTLNTVLTSVVAALTVGGKAMGKTLAITKSTDIILIAGKIIYFVERKLHIKILPNIKKRKKS</sequence>